<dbReference type="OrthoDB" id="7853937at2"/>
<dbReference type="RefSeq" id="WP_043871039.1">
    <property type="nucleotide sequence ID" value="NZ_CP004393.1"/>
</dbReference>
<protein>
    <recommendedName>
        <fullName evidence="4">Lipoprotein</fullName>
    </recommendedName>
</protein>
<dbReference type="Proteomes" id="UP000031521">
    <property type="component" value="Chromosome"/>
</dbReference>
<dbReference type="AlphaFoldDB" id="A0A0B5E724"/>
<evidence type="ECO:0000313" key="2">
    <source>
        <dbReference type="EMBL" id="AJE48836.1"/>
    </source>
</evidence>
<dbReference type="KEGG" id="cid:P73_4121"/>
<organism evidence="2 3">
    <name type="scientific">Celeribacter indicus</name>
    <dbReference type="NCBI Taxonomy" id="1208324"/>
    <lineage>
        <taxon>Bacteria</taxon>
        <taxon>Pseudomonadati</taxon>
        <taxon>Pseudomonadota</taxon>
        <taxon>Alphaproteobacteria</taxon>
        <taxon>Rhodobacterales</taxon>
        <taxon>Roseobacteraceae</taxon>
        <taxon>Celeribacter</taxon>
    </lineage>
</organism>
<accession>A0A0B5E724</accession>
<feature type="signal peptide" evidence="1">
    <location>
        <begin position="1"/>
        <end position="27"/>
    </location>
</feature>
<sequence>MITVSSRIRRAGLGTVLALLAAGCAPVAPHPGVVSRLSAPYEEVQLEYKFPYGSGSLPDAERSQIASFLRSVSPQEGDLLIVTIPNSGNAAVDRARLSTMQAALALVPSRKSFNMPTGFSERPDPLRGTGILRLTRARGIAVGCQPGAASLGCANAANLATMIGEPGDVLGPHTTARMPD</sequence>
<keyword evidence="1" id="KW-0732">Signal</keyword>
<dbReference type="EMBL" id="CP004393">
    <property type="protein sequence ID" value="AJE48836.1"/>
    <property type="molecule type" value="Genomic_DNA"/>
</dbReference>
<feature type="chain" id="PRO_5002100603" description="Lipoprotein" evidence="1">
    <location>
        <begin position="28"/>
        <end position="180"/>
    </location>
</feature>
<dbReference type="PROSITE" id="PS51257">
    <property type="entry name" value="PROKAR_LIPOPROTEIN"/>
    <property type="match status" value="1"/>
</dbReference>
<reference evidence="2 3" key="1">
    <citation type="journal article" date="2014" name="Int. J. Syst. Evol. Microbiol.">
        <title>Celeribacter indicus sp. nov., a polycyclic aromatic hydrocarbon-degrading bacterium from deep-sea sediment and reclassification of Huaishuia halophila as Celeribacter halophilus comb. nov.</title>
        <authorList>
            <person name="Lai Q."/>
            <person name="Cao J."/>
            <person name="Yuan J."/>
            <person name="Li F."/>
            <person name="Shao Z."/>
        </authorList>
    </citation>
    <scope>NUCLEOTIDE SEQUENCE [LARGE SCALE GENOMIC DNA]</scope>
    <source>
        <strain evidence="2">P73</strain>
    </source>
</reference>
<evidence type="ECO:0000313" key="3">
    <source>
        <dbReference type="Proteomes" id="UP000031521"/>
    </source>
</evidence>
<evidence type="ECO:0000256" key="1">
    <source>
        <dbReference type="SAM" id="SignalP"/>
    </source>
</evidence>
<proteinExistence type="predicted"/>
<keyword evidence="3" id="KW-1185">Reference proteome</keyword>
<gene>
    <name evidence="2" type="ORF">P73_4121</name>
</gene>
<name>A0A0B5E724_9RHOB</name>
<evidence type="ECO:0008006" key="4">
    <source>
        <dbReference type="Google" id="ProtNLM"/>
    </source>
</evidence>
<dbReference type="STRING" id="1208324.P73_4121"/>
<dbReference type="HOGENOM" id="CLU_1493640_0_0_5"/>